<name>A0ABY1C5B8_9FIRM</name>
<gene>
    <name evidence="1" type="ORF">SAMN02745906_1151</name>
</gene>
<evidence type="ECO:0000313" key="2">
    <source>
        <dbReference type="Proteomes" id="UP000198970"/>
    </source>
</evidence>
<sequence>MIIPARILLYIREFLLHGTECCDISNKSYEDRIDEVQKVAIGHVESGFFDSRDKEAVVSQIFNYVDAVESVYMEIGMKCGAALAVQLLGGNKVQ</sequence>
<dbReference type="Proteomes" id="UP000198970">
    <property type="component" value="Chromosome I"/>
</dbReference>
<dbReference type="EMBL" id="LT630003">
    <property type="protein sequence ID" value="SET69113.1"/>
    <property type="molecule type" value="Genomic_DNA"/>
</dbReference>
<accession>A0ABY1C5B8</accession>
<organism evidence="1 2">
    <name type="scientific">Lacrimispora sphenoides JCM 1415</name>
    <dbReference type="NCBI Taxonomy" id="1297793"/>
    <lineage>
        <taxon>Bacteria</taxon>
        <taxon>Bacillati</taxon>
        <taxon>Bacillota</taxon>
        <taxon>Clostridia</taxon>
        <taxon>Lachnospirales</taxon>
        <taxon>Lachnospiraceae</taxon>
        <taxon>Lacrimispora</taxon>
    </lineage>
</organism>
<proteinExistence type="predicted"/>
<reference evidence="1 2" key="1">
    <citation type="submission" date="2016-10" db="EMBL/GenBank/DDBJ databases">
        <authorList>
            <person name="Varghese N."/>
            <person name="Submissions S."/>
        </authorList>
    </citation>
    <scope>NUCLEOTIDE SEQUENCE [LARGE SCALE GENOMIC DNA]</scope>
    <source>
        <strain evidence="1 2">ATCC 19403</strain>
    </source>
</reference>
<keyword evidence="2" id="KW-1185">Reference proteome</keyword>
<evidence type="ECO:0000313" key="1">
    <source>
        <dbReference type="EMBL" id="SET69113.1"/>
    </source>
</evidence>
<dbReference type="RefSeq" id="WP_054790499.1">
    <property type="nucleotide sequence ID" value="NZ_LT630003.1"/>
</dbReference>
<protein>
    <submittedName>
        <fullName evidence="1">Uncharacterized protein</fullName>
    </submittedName>
</protein>